<comment type="caution">
    <text evidence="4">The sequence shown here is derived from an EMBL/GenBank/DDBJ whole genome shotgun (WGS) entry which is preliminary data.</text>
</comment>
<organism evidence="4 5">
    <name type="scientific">Roseobacter sinensis</name>
    <dbReference type="NCBI Taxonomy" id="2931391"/>
    <lineage>
        <taxon>Bacteria</taxon>
        <taxon>Pseudomonadati</taxon>
        <taxon>Pseudomonadota</taxon>
        <taxon>Alphaproteobacteria</taxon>
        <taxon>Rhodobacterales</taxon>
        <taxon>Roseobacteraceae</taxon>
        <taxon>Roseobacter</taxon>
    </lineage>
</organism>
<protein>
    <recommendedName>
        <fullName evidence="3">HTH tetR-type domain-containing protein</fullName>
    </recommendedName>
</protein>
<evidence type="ECO:0000313" key="5">
    <source>
        <dbReference type="Proteomes" id="UP001208690"/>
    </source>
</evidence>
<dbReference type="RefSeq" id="WP_263844576.1">
    <property type="nucleotide sequence ID" value="NZ_JALIEB010000007.1"/>
</dbReference>
<evidence type="ECO:0000313" key="4">
    <source>
        <dbReference type="EMBL" id="MCV3272252.1"/>
    </source>
</evidence>
<dbReference type="InterPro" id="IPR009057">
    <property type="entry name" value="Homeodomain-like_sf"/>
</dbReference>
<evidence type="ECO:0000259" key="3">
    <source>
        <dbReference type="PROSITE" id="PS50977"/>
    </source>
</evidence>
<feature type="DNA-binding region" description="H-T-H motif" evidence="2">
    <location>
        <begin position="28"/>
        <end position="47"/>
    </location>
</feature>
<keyword evidence="1 2" id="KW-0238">DNA-binding</keyword>
<dbReference type="Proteomes" id="UP001208690">
    <property type="component" value="Unassembled WGS sequence"/>
</dbReference>
<accession>A0ABT3BFB2</accession>
<dbReference type="EMBL" id="JALIEB010000007">
    <property type="protein sequence ID" value="MCV3272252.1"/>
    <property type="molecule type" value="Genomic_DNA"/>
</dbReference>
<dbReference type="InterPro" id="IPR001647">
    <property type="entry name" value="HTH_TetR"/>
</dbReference>
<dbReference type="PROSITE" id="PS50977">
    <property type="entry name" value="HTH_TETR_2"/>
    <property type="match status" value="1"/>
</dbReference>
<keyword evidence="5" id="KW-1185">Reference proteome</keyword>
<feature type="domain" description="HTH tetR-type" evidence="3">
    <location>
        <begin position="5"/>
        <end position="65"/>
    </location>
</feature>
<dbReference type="Gene3D" id="1.10.357.10">
    <property type="entry name" value="Tetracycline Repressor, domain 2"/>
    <property type="match status" value="1"/>
</dbReference>
<gene>
    <name evidence="4" type="ORF">MUB52_12510</name>
</gene>
<dbReference type="SUPFAM" id="SSF46689">
    <property type="entry name" value="Homeodomain-like"/>
    <property type="match status" value="1"/>
</dbReference>
<reference evidence="4 5" key="1">
    <citation type="submission" date="2022-04" db="EMBL/GenBank/DDBJ databases">
        <title>Roseobacter sp. WL0113 is a bacterium isolated from neritic sediment.</title>
        <authorList>
            <person name="Wang L."/>
            <person name="He W."/>
            <person name="Zhang D.-F."/>
        </authorList>
    </citation>
    <scope>NUCLEOTIDE SEQUENCE [LARGE SCALE GENOMIC DNA]</scope>
    <source>
        <strain evidence="4 5">WL0113</strain>
    </source>
</reference>
<evidence type="ECO:0000256" key="1">
    <source>
        <dbReference type="ARBA" id="ARBA00023125"/>
    </source>
</evidence>
<name>A0ABT3BFB2_9RHOB</name>
<evidence type="ECO:0000256" key="2">
    <source>
        <dbReference type="PROSITE-ProRule" id="PRU00335"/>
    </source>
</evidence>
<sequence>MSKSADRRAALLDLLADHVLAQGMAGSSLRALAAAGQVSDRMLLYYFEDKPEIMAAVLQRLSQRLVAILEANAVAEPQPADALRAQLTEVALGADVWPYMRLWLEIAAAAAQGDAELRQVGEGLGRGFLAWVASQLDGPEGPDKDRAAAQVFVWIEGTVLLKSIGLEEVSRGGL</sequence>
<proteinExistence type="predicted"/>